<evidence type="ECO:0000256" key="2">
    <source>
        <dbReference type="SAM" id="MobiDB-lite"/>
    </source>
</evidence>
<feature type="repeat" description="WD" evidence="1">
    <location>
        <begin position="1"/>
        <end position="14"/>
    </location>
</feature>
<organism evidence="3 4">
    <name type="scientific">Timema podura</name>
    <name type="common">Walking stick</name>
    <dbReference type="NCBI Taxonomy" id="61482"/>
    <lineage>
        <taxon>Eukaryota</taxon>
        <taxon>Metazoa</taxon>
        <taxon>Ecdysozoa</taxon>
        <taxon>Arthropoda</taxon>
        <taxon>Hexapoda</taxon>
        <taxon>Insecta</taxon>
        <taxon>Pterygota</taxon>
        <taxon>Neoptera</taxon>
        <taxon>Polyneoptera</taxon>
        <taxon>Phasmatodea</taxon>
        <taxon>Timematodea</taxon>
        <taxon>Timematoidea</taxon>
        <taxon>Timematidae</taxon>
        <taxon>Timema</taxon>
    </lineage>
</organism>
<keyword evidence="1" id="KW-0853">WD repeat</keyword>
<gene>
    <name evidence="3" type="ORF">TPAB3V08_LOCUS11102</name>
</gene>
<dbReference type="Proteomes" id="UP001153148">
    <property type="component" value="Unassembled WGS sequence"/>
</dbReference>
<dbReference type="EMBL" id="CAJPIN010031969">
    <property type="protein sequence ID" value="CAG2064155.1"/>
    <property type="molecule type" value="Genomic_DNA"/>
</dbReference>
<keyword evidence="4" id="KW-1185">Reference proteome</keyword>
<sequence>MLASVSDDCTIRIWGPVNKHRNQKSKSGPCSVVNTSLRQKCCASKLSLVFVVGHGGDSSSSSSSSNGSVWHDMGS</sequence>
<accession>A0ABN7PBV1</accession>
<comment type="caution">
    <text evidence="3">The sequence shown here is derived from an EMBL/GenBank/DDBJ whole genome shotgun (WGS) entry which is preliminary data.</text>
</comment>
<reference evidence="3" key="1">
    <citation type="submission" date="2021-03" db="EMBL/GenBank/DDBJ databases">
        <authorList>
            <person name="Tran Van P."/>
        </authorList>
    </citation>
    <scope>NUCLEOTIDE SEQUENCE</scope>
</reference>
<evidence type="ECO:0000313" key="4">
    <source>
        <dbReference type="Proteomes" id="UP001153148"/>
    </source>
</evidence>
<proteinExistence type="predicted"/>
<evidence type="ECO:0000256" key="1">
    <source>
        <dbReference type="PROSITE-ProRule" id="PRU00221"/>
    </source>
</evidence>
<evidence type="ECO:0000313" key="3">
    <source>
        <dbReference type="EMBL" id="CAG2064155.1"/>
    </source>
</evidence>
<dbReference type="PROSITE" id="PS50082">
    <property type="entry name" value="WD_REPEATS_2"/>
    <property type="match status" value="1"/>
</dbReference>
<dbReference type="InterPro" id="IPR001680">
    <property type="entry name" value="WD40_rpt"/>
</dbReference>
<name>A0ABN7PBV1_TIMPD</name>
<protein>
    <submittedName>
        <fullName evidence="3">Uncharacterized protein</fullName>
    </submittedName>
</protein>
<feature type="region of interest" description="Disordered" evidence="2">
    <location>
        <begin position="54"/>
        <end position="75"/>
    </location>
</feature>